<dbReference type="SUPFAM" id="SSF53850">
    <property type="entry name" value="Periplasmic binding protein-like II"/>
    <property type="match status" value="1"/>
</dbReference>
<dbReference type="Gene3D" id="3.40.190.10">
    <property type="entry name" value="Periplasmic binding protein-like II"/>
    <property type="match status" value="2"/>
</dbReference>
<reference evidence="1 2" key="1">
    <citation type="submission" date="2019-07" db="EMBL/GenBank/DDBJ databases">
        <title>Tepidimonas fonticaldi AT-A2 draft genome.</title>
        <authorList>
            <person name="Da Costa M.S."/>
            <person name="Froufe H.J.C."/>
            <person name="Egas C."/>
            <person name="Albuquerque L."/>
        </authorList>
    </citation>
    <scope>NUCLEOTIDE SEQUENCE [LARGE SCALE GENOMIC DNA]</scope>
    <source>
        <strain evidence="1 2">AT-A2</strain>
    </source>
</reference>
<dbReference type="EMBL" id="VJOO01000001">
    <property type="protein sequence ID" value="TSE38208.1"/>
    <property type="molecule type" value="Genomic_DNA"/>
</dbReference>
<name>A0A554XQU5_9BURK</name>
<dbReference type="AlphaFoldDB" id="A0A554XQU5"/>
<dbReference type="PANTHER" id="PTHR30024:SF42">
    <property type="entry name" value="ALIPHATIC SULFONATES-BINDING PROTEIN-RELATED"/>
    <property type="match status" value="1"/>
</dbReference>
<organism evidence="1 2">
    <name type="scientific">Tepidimonas fonticaldi</name>
    <dbReference type="NCBI Taxonomy" id="1101373"/>
    <lineage>
        <taxon>Bacteria</taxon>
        <taxon>Pseudomonadati</taxon>
        <taxon>Pseudomonadota</taxon>
        <taxon>Betaproteobacteria</taxon>
        <taxon>Burkholderiales</taxon>
        <taxon>Tepidimonas</taxon>
    </lineage>
</organism>
<sequence>MGAMTAVVAAAAVRVRAASLRPVTIQWQTDAPLKVLPVRLAERLGYFAAEGVPVAFEPWSERPPQTLPGARPPVRVSAGGFDTVLRQHLQGQSELVFLTLARTPQMGFGLRHPLRAGAELSLQLQDARIGVPQTSRLAQRIAWLVVQAHGAQPRATQFLALPTAQQTQAAFLLGEVDAVCVGDPLLTGLQRRGAIRVVTDTRHLSESLRLLGGPVLCAGLSTPAAVVESHAAELQAVARAVQRALRWLQTAGPMDLAPHADLAGFAGDPGAFLSVIMHTRESFAVDAAVDERAIHNVLRVLRSLPQGHQYDGVEPARLYTARVVTAL</sequence>
<proteinExistence type="predicted"/>
<evidence type="ECO:0000313" key="2">
    <source>
        <dbReference type="Proteomes" id="UP000316388"/>
    </source>
</evidence>
<dbReference type="Pfam" id="PF13379">
    <property type="entry name" value="NMT1_2"/>
    <property type="match status" value="1"/>
</dbReference>
<evidence type="ECO:0008006" key="3">
    <source>
        <dbReference type="Google" id="ProtNLM"/>
    </source>
</evidence>
<accession>A0A554XQU5</accession>
<comment type="caution">
    <text evidence="1">The sequence shown here is derived from an EMBL/GenBank/DDBJ whole genome shotgun (WGS) entry which is preliminary data.</text>
</comment>
<dbReference type="Proteomes" id="UP000316388">
    <property type="component" value="Unassembled WGS sequence"/>
</dbReference>
<evidence type="ECO:0000313" key="1">
    <source>
        <dbReference type="EMBL" id="TSE38208.1"/>
    </source>
</evidence>
<dbReference type="PANTHER" id="PTHR30024">
    <property type="entry name" value="ALIPHATIC SULFONATES-BINDING PROTEIN-RELATED"/>
    <property type="match status" value="1"/>
</dbReference>
<gene>
    <name evidence="1" type="ORF">Tfont_00032</name>
</gene>
<protein>
    <recommendedName>
        <fullName evidence="3">SsuA/THI5-like domain-containing protein</fullName>
    </recommendedName>
</protein>